<feature type="transmembrane region" description="Helical" evidence="5">
    <location>
        <begin position="229"/>
        <end position="251"/>
    </location>
</feature>
<evidence type="ECO:0000256" key="3">
    <source>
        <dbReference type="ARBA" id="ARBA00022989"/>
    </source>
</evidence>
<comment type="similarity">
    <text evidence="5">Belongs to the ABC-2 integral membrane protein family.</text>
</comment>
<feature type="transmembrane region" description="Helical" evidence="5">
    <location>
        <begin position="21"/>
        <end position="44"/>
    </location>
</feature>
<name>A0ABS4JUA3_9FIRM</name>
<keyword evidence="8" id="KW-1185">Reference proteome</keyword>
<keyword evidence="5" id="KW-0813">Transport</keyword>
<evidence type="ECO:0000313" key="8">
    <source>
        <dbReference type="Proteomes" id="UP001519289"/>
    </source>
</evidence>
<keyword evidence="3 5" id="KW-1133">Transmembrane helix</keyword>
<dbReference type="Pfam" id="PF01061">
    <property type="entry name" value="ABC2_membrane"/>
    <property type="match status" value="1"/>
</dbReference>
<keyword evidence="2 5" id="KW-0812">Transmembrane</keyword>
<dbReference type="EMBL" id="JAGGLG010000023">
    <property type="protein sequence ID" value="MBP2019123.1"/>
    <property type="molecule type" value="Genomic_DNA"/>
</dbReference>
<evidence type="ECO:0000259" key="6">
    <source>
        <dbReference type="PROSITE" id="PS51012"/>
    </source>
</evidence>
<feature type="transmembrane region" description="Helical" evidence="5">
    <location>
        <begin position="56"/>
        <end position="80"/>
    </location>
</feature>
<evidence type="ECO:0000256" key="4">
    <source>
        <dbReference type="ARBA" id="ARBA00023136"/>
    </source>
</evidence>
<gene>
    <name evidence="7" type="ORF">J2Z79_002540</name>
</gene>
<feature type="transmembrane region" description="Helical" evidence="5">
    <location>
        <begin position="139"/>
        <end position="161"/>
    </location>
</feature>
<keyword evidence="4 5" id="KW-0472">Membrane</keyword>
<dbReference type="InterPro" id="IPR013525">
    <property type="entry name" value="ABC2_TM"/>
</dbReference>
<accession>A0ABS4JUA3</accession>
<evidence type="ECO:0000256" key="1">
    <source>
        <dbReference type="ARBA" id="ARBA00004141"/>
    </source>
</evidence>
<sequence>MSPVLVALLREWHVGLKSPRAIINHLLSPVIYLLIFAPSMAATLPAIAWRGESMPYLAYVVPGLMAVTSVSIGNGVGVSIYIDKLTGELEMLFGLPIHRFVLIVGLCGNAALRAGAVGAIIWGMVAFTAPEMLGGGPAGVAGSLLVVMVSAVAWTLLSVVLACRIRSQENFNLAVNLLGLPIMLTSSVFYNPAQGLAATRWLAQVNPLSFASDIIRMLAAGRAPLWTDVLGLALFLVVMLCLAVLSINTAIE</sequence>
<dbReference type="PANTHER" id="PTHR43229">
    <property type="entry name" value="NODULATION PROTEIN J"/>
    <property type="match status" value="1"/>
</dbReference>
<dbReference type="InterPro" id="IPR000412">
    <property type="entry name" value="ABC_2_transport"/>
</dbReference>
<dbReference type="InterPro" id="IPR047817">
    <property type="entry name" value="ABC2_TM_bact-type"/>
</dbReference>
<dbReference type="PANTHER" id="PTHR43229:SF2">
    <property type="entry name" value="NODULATION PROTEIN J"/>
    <property type="match status" value="1"/>
</dbReference>
<feature type="transmembrane region" description="Helical" evidence="5">
    <location>
        <begin position="173"/>
        <end position="190"/>
    </location>
</feature>
<reference evidence="7 8" key="1">
    <citation type="submission" date="2021-03" db="EMBL/GenBank/DDBJ databases">
        <title>Genomic Encyclopedia of Type Strains, Phase IV (KMG-IV): sequencing the most valuable type-strain genomes for metagenomic binning, comparative biology and taxonomic classification.</title>
        <authorList>
            <person name="Goeker M."/>
        </authorList>
    </citation>
    <scope>NUCLEOTIDE SEQUENCE [LARGE SCALE GENOMIC DNA]</scope>
    <source>
        <strain evidence="7 8">DSM 27138</strain>
    </source>
</reference>
<comment type="subcellular location">
    <subcellularLocation>
        <location evidence="5">Cell membrane</location>
        <topology evidence="5">Multi-pass membrane protein</topology>
    </subcellularLocation>
    <subcellularLocation>
        <location evidence="1">Membrane</location>
        <topology evidence="1">Multi-pass membrane protein</topology>
    </subcellularLocation>
</comment>
<feature type="domain" description="ABC transmembrane type-2" evidence="6">
    <location>
        <begin position="20"/>
        <end position="250"/>
    </location>
</feature>
<dbReference type="PIRSF" id="PIRSF006648">
    <property type="entry name" value="DrrB"/>
    <property type="match status" value="1"/>
</dbReference>
<organism evidence="7 8">
    <name type="scientific">Symbiobacterium terraclitae</name>
    <dbReference type="NCBI Taxonomy" id="557451"/>
    <lineage>
        <taxon>Bacteria</taxon>
        <taxon>Bacillati</taxon>
        <taxon>Bacillota</taxon>
        <taxon>Clostridia</taxon>
        <taxon>Eubacteriales</taxon>
        <taxon>Symbiobacteriaceae</taxon>
        <taxon>Symbiobacterium</taxon>
    </lineage>
</organism>
<keyword evidence="5" id="KW-1003">Cell membrane</keyword>
<dbReference type="RefSeq" id="WP_209467242.1">
    <property type="nucleotide sequence ID" value="NZ_JAGGLG010000023.1"/>
</dbReference>
<dbReference type="PROSITE" id="PS51012">
    <property type="entry name" value="ABC_TM2"/>
    <property type="match status" value="1"/>
</dbReference>
<proteinExistence type="inferred from homology"/>
<feature type="transmembrane region" description="Helical" evidence="5">
    <location>
        <begin position="100"/>
        <end position="127"/>
    </location>
</feature>
<evidence type="ECO:0000256" key="5">
    <source>
        <dbReference type="RuleBase" id="RU361157"/>
    </source>
</evidence>
<evidence type="ECO:0000256" key="2">
    <source>
        <dbReference type="ARBA" id="ARBA00022692"/>
    </source>
</evidence>
<dbReference type="Proteomes" id="UP001519289">
    <property type="component" value="Unassembled WGS sequence"/>
</dbReference>
<protein>
    <recommendedName>
        <fullName evidence="5">Transport permease protein</fullName>
    </recommendedName>
</protein>
<dbReference type="InterPro" id="IPR051784">
    <property type="entry name" value="Nod_factor_ABC_transporter"/>
</dbReference>
<evidence type="ECO:0000313" key="7">
    <source>
        <dbReference type="EMBL" id="MBP2019123.1"/>
    </source>
</evidence>
<comment type="caution">
    <text evidence="7">The sequence shown here is derived from an EMBL/GenBank/DDBJ whole genome shotgun (WGS) entry which is preliminary data.</text>
</comment>